<dbReference type="EMBL" id="JBFXLU010000219">
    <property type="protein sequence ID" value="KAL2834632.1"/>
    <property type="molecule type" value="Genomic_DNA"/>
</dbReference>
<evidence type="ECO:0000256" key="2">
    <source>
        <dbReference type="ARBA" id="ARBA00023015"/>
    </source>
</evidence>
<dbReference type="InterPro" id="IPR007219">
    <property type="entry name" value="XnlR_reg_dom"/>
</dbReference>
<feature type="region of interest" description="Disordered" evidence="9">
    <location>
        <begin position="46"/>
        <end position="83"/>
    </location>
</feature>
<dbReference type="PANTHER" id="PTHR47663:SF1">
    <property type="entry name" value="XYLANOLYTIC TRANSCRIPTIONAL ACTIVATOR XLNR-RELATED"/>
    <property type="match status" value="1"/>
</dbReference>
<dbReference type="Pfam" id="PF04082">
    <property type="entry name" value="Fungal_trans"/>
    <property type="match status" value="1"/>
</dbReference>
<organism evidence="12 13">
    <name type="scientific">Aspergillus pseudoustus</name>
    <dbReference type="NCBI Taxonomy" id="1810923"/>
    <lineage>
        <taxon>Eukaryota</taxon>
        <taxon>Fungi</taxon>
        <taxon>Dikarya</taxon>
        <taxon>Ascomycota</taxon>
        <taxon>Pezizomycotina</taxon>
        <taxon>Eurotiomycetes</taxon>
        <taxon>Eurotiomycetidae</taxon>
        <taxon>Eurotiales</taxon>
        <taxon>Aspergillaceae</taxon>
        <taxon>Aspergillus</taxon>
        <taxon>Aspergillus subgen. Nidulantes</taxon>
    </lineage>
</organism>
<keyword evidence="5" id="KW-0539">Nucleus</keyword>
<gene>
    <name evidence="12" type="ORF">BJY01DRAFT_259496</name>
</gene>
<evidence type="ECO:0000256" key="4">
    <source>
        <dbReference type="ARBA" id="ARBA00023163"/>
    </source>
</evidence>
<feature type="compositionally biased region" description="Basic residues" evidence="9">
    <location>
        <begin position="47"/>
        <end position="59"/>
    </location>
</feature>
<evidence type="ECO:0000256" key="7">
    <source>
        <dbReference type="ARBA" id="ARBA00040261"/>
    </source>
</evidence>
<dbReference type="InterPro" id="IPR051439">
    <property type="entry name" value="XlnR/Xlr1"/>
</dbReference>
<dbReference type="PANTHER" id="PTHR47663">
    <property type="entry name" value="XYLANOLYTIC TRANSCRIPTIONAL ACTIVATOR XLNR-RELATED"/>
    <property type="match status" value="1"/>
</dbReference>
<dbReference type="CDD" id="cd12148">
    <property type="entry name" value="fungal_TF_MHR"/>
    <property type="match status" value="1"/>
</dbReference>
<dbReference type="Proteomes" id="UP001610446">
    <property type="component" value="Unassembled WGS sequence"/>
</dbReference>
<protein>
    <recommendedName>
        <fullName evidence="7">Xylanolytic transcriptional activator xlnR</fullName>
    </recommendedName>
    <alternativeName>
        <fullName evidence="8">Xylanase regulator</fullName>
    </alternativeName>
</protein>
<evidence type="ECO:0000313" key="13">
    <source>
        <dbReference type="Proteomes" id="UP001610446"/>
    </source>
</evidence>
<name>A0ABR4J496_9EURO</name>
<evidence type="ECO:0000256" key="10">
    <source>
        <dbReference type="SAM" id="Phobius"/>
    </source>
</evidence>
<evidence type="ECO:0000256" key="1">
    <source>
        <dbReference type="ARBA" id="ARBA00022833"/>
    </source>
</evidence>
<proteinExistence type="inferred from homology"/>
<comment type="similarity">
    <text evidence="6">Belongs to the xlnR/xlr1 family.</text>
</comment>
<sequence>MSNPQKATSKYQPSCDKSDRVRRACDRCNISRTRCSELNYSCEYQRTAKKRGPKPKSARRASESGSPSDNIPKAFPSRESTTSWDSADIRAPLSIFTTSDSDREGWTTYKEELLSPVSVTPDAYSSFGNSYSQLSLVDAPAWECPNLLNYGRFPIDLSPLATGNPSDSKTSCRYSCLNAILPLLKGTLAPRDACDLLDIFFAGEDTIGTTAGCPYVLSPVIRRKSLLSSLNPRPVSSALLAIMLWSVSHTANLQIFQDSTARNRVTQRLYFLSMQLLKVRDGDSWHRVSDGWVLDDTISSCISPIDGYPQHAYTEKAEQNVDDVISFVLLACVISGSDFKNECHKWWNKAVMLVKKLGLNSEARITENTPSSQQMSLPAREEHEECRRAFWLVYALDRHLALYFNEPLRIHDYECQVLHPLPEWIWQNLDVVPVEDLPPRAWGPATHISGTGFFEYFLPLMVILGDIIEVRSRVEHPRLGSFAEAHMISSIETALANCEYNLEILRLVQKPPDNTQPSDLSLQDRIELVIAYCQYIIRVLHILLYSKWDAVLFPDDNNGWLASPEFLACTSNSLAAGEFVSRILERDKDMSFIPFLFGIYLVHGSITFLVLSDRMTQTGPGPSIQQACEVSIRALEISVMTFDTAFQVRF</sequence>
<keyword evidence="10" id="KW-0812">Transmembrane</keyword>
<feature type="domain" description="Xylanolytic transcriptional activator regulatory" evidence="11">
    <location>
        <begin position="343"/>
        <end position="426"/>
    </location>
</feature>
<evidence type="ECO:0000256" key="6">
    <source>
        <dbReference type="ARBA" id="ARBA00037990"/>
    </source>
</evidence>
<feature type="compositionally biased region" description="Polar residues" evidence="9">
    <location>
        <begin position="1"/>
        <end position="12"/>
    </location>
</feature>
<keyword evidence="1" id="KW-0862">Zinc</keyword>
<evidence type="ECO:0000256" key="8">
    <source>
        <dbReference type="ARBA" id="ARBA00041954"/>
    </source>
</evidence>
<dbReference type="CDD" id="cd00067">
    <property type="entry name" value="GAL4"/>
    <property type="match status" value="1"/>
</dbReference>
<evidence type="ECO:0000256" key="9">
    <source>
        <dbReference type="SAM" id="MobiDB-lite"/>
    </source>
</evidence>
<keyword evidence="3" id="KW-0238">DNA-binding</keyword>
<evidence type="ECO:0000256" key="5">
    <source>
        <dbReference type="ARBA" id="ARBA00023242"/>
    </source>
</evidence>
<dbReference type="SMART" id="SM00906">
    <property type="entry name" value="Fungal_trans"/>
    <property type="match status" value="1"/>
</dbReference>
<evidence type="ECO:0000256" key="3">
    <source>
        <dbReference type="ARBA" id="ARBA00023125"/>
    </source>
</evidence>
<dbReference type="InterPro" id="IPR001138">
    <property type="entry name" value="Zn2Cys6_DnaBD"/>
</dbReference>
<evidence type="ECO:0000259" key="11">
    <source>
        <dbReference type="SMART" id="SM00906"/>
    </source>
</evidence>
<keyword evidence="4" id="KW-0804">Transcription</keyword>
<evidence type="ECO:0000313" key="12">
    <source>
        <dbReference type="EMBL" id="KAL2834632.1"/>
    </source>
</evidence>
<feature type="region of interest" description="Disordered" evidence="9">
    <location>
        <begin position="1"/>
        <end position="21"/>
    </location>
</feature>
<keyword evidence="2" id="KW-0805">Transcription regulation</keyword>
<keyword evidence="10" id="KW-0472">Membrane</keyword>
<accession>A0ABR4J496</accession>
<keyword evidence="10" id="KW-1133">Transmembrane helix</keyword>
<keyword evidence="13" id="KW-1185">Reference proteome</keyword>
<reference evidence="12 13" key="1">
    <citation type="submission" date="2024-07" db="EMBL/GenBank/DDBJ databases">
        <title>Section-level genome sequencing and comparative genomics of Aspergillus sections Usti and Cavernicolus.</title>
        <authorList>
            <consortium name="Lawrence Berkeley National Laboratory"/>
            <person name="Nybo J.L."/>
            <person name="Vesth T.C."/>
            <person name="Theobald S."/>
            <person name="Frisvad J.C."/>
            <person name="Larsen T.O."/>
            <person name="Kjaerboelling I."/>
            <person name="Rothschild-Mancinelli K."/>
            <person name="Lyhne E.K."/>
            <person name="Kogle M.E."/>
            <person name="Barry K."/>
            <person name="Clum A."/>
            <person name="Na H."/>
            <person name="Ledsgaard L."/>
            <person name="Lin J."/>
            <person name="Lipzen A."/>
            <person name="Kuo A."/>
            <person name="Riley R."/>
            <person name="Mondo S."/>
            <person name="Labutti K."/>
            <person name="Haridas S."/>
            <person name="Pangalinan J."/>
            <person name="Salamov A.A."/>
            <person name="Simmons B.A."/>
            <person name="Magnuson J.K."/>
            <person name="Chen J."/>
            <person name="Drula E."/>
            <person name="Henrissat B."/>
            <person name="Wiebenga A."/>
            <person name="Lubbers R.J."/>
            <person name="Gomes A.C."/>
            <person name="Makela M.R."/>
            <person name="Stajich J."/>
            <person name="Grigoriev I.V."/>
            <person name="Mortensen U.H."/>
            <person name="De Vries R.P."/>
            <person name="Baker S.E."/>
            <person name="Andersen M.R."/>
        </authorList>
    </citation>
    <scope>NUCLEOTIDE SEQUENCE [LARGE SCALE GENOMIC DNA]</scope>
    <source>
        <strain evidence="12 13">CBS 123904</strain>
    </source>
</reference>
<comment type="caution">
    <text evidence="12">The sequence shown here is derived from an EMBL/GenBank/DDBJ whole genome shotgun (WGS) entry which is preliminary data.</text>
</comment>
<feature type="transmembrane region" description="Helical" evidence="10">
    <location>
        <begin position="592"/>
        <end position="611"/>
    </location>
</feature>